<feature type="compositionally biased region" description="Polar residues" evidence="1">
    <location>
        <begin position="497"/>
        <end position="515"/>
    </location>
</feature>
<evidence type="ECO:0000256" key="1">
    <source>
        <dbReference type="SAM" id="MobiDB-lite"/>
    </source>
</evidence>
<protein>
    <submittedName>
        <fullName evidence="2">Uncharacterized protein</fullName>
    </submittedName>
</protein>
<dbReference type="AlphaFoldDB" id="A0A941ARW6"/>
<organism evidence="2 3">
    <name type="scientific">Microbispora oryzae</name>
    <dbReference type="NCBI Taxonomy" id="2806554"/>
    <lineage>
        <taxon>Bacteria</taxon>
        <taxon>Bacillati</taxon>
        <taxon>Actinomycetota</taxon>
        <taxon>Actinomycetes</taxon>
        <taxon>Streptosporangiales</taxon>
        <taxon>Streptosporangiaceae</taxon>
        <taxon>Microbispora</taxon>
    </lineage>
</organism>
<evidence type="ECO:0000313" key="3">
    <source>
        <dbReference type="Proteomes" id="UP000674234"/>
    </source>
</evidence>
<feature type="compositionally biased region" description="Low complexity" evidence="1">
    <location>
        <begin position="141"/>
        <end position="153"/>
    </location>
</feature>
<feature type="compositionally biased region" description="Basic residues" evidence="1">
    <location>
        <begin position="531"/>
        <end position="547"/>
    </location>
</feature>
<feature type="compositionally biased region" description="Low complexity" evidence="1">
    <location>
        <begin position="85"/>
        <end position="94"/>
    </location>
</feature>
<feature type="compositionally biased region" description="Low complexity" evidence="1">
    <location>
        <begin position="37"/>
        <end position="47"/>
    </location>
</feature>
<name>A0A941ARW6_9ACTN</name>
<dbReference type="EMBL" id="JAFCNB010000014">
    <property type="protein sequence ID" value="MBP2706784.1"/>
    <property type="molecule type" value="Genomic_DNA"/>
</dbReference>
<feature type="compositionally biased region" description="Pro residues" evidence="1">
    <location>
        <begin position="129"/>
        <end position="140"/>
    </location>
</feature>
<comment type="caution">
    <text evidence="2">The sequence shown here is derived from an EMBL/GenBank/DDBJ whole genome shotgun (WGS) entry which is preliminary data.</text>
</comment>
<sequence length="563" mass="59413">MSLQGETNEFNKRGRSVSTSDSVKRPRQNPAPPTPLTSASRTPASLTPAPPPSAPPDPRNPFAGMTWLLPSSSTTTPTAKPPTKPIATTPTAAKRPVKPPAKPPTIPTVKKLPAKSGTTVTPSSGSGPSPRPPTPKPPAPTTTASAPATMGGADPIIIKPTVQATSRGRAGSAPTPPTRPDIALLTYEAQSPDEMRSDYLYQALQKMRDNSIFTGLLDTVTSKAPDDWSTLAAGQLSLPDSARLMEEDVLDRLARVPKSVGIVVVDGAGFPELSAERDSGGPLAFYNSDLHLIQHAQLEDTDDVPIPLSQGGGYWKYLRDVTFEMCNASQRDTMQGIDQAAKAGDLDCVSFTLAKETLETTSETMHDDLIRKALASRDMRTVVDEDATTTSELPVPERDSILYSPTGSGSRSDRLRGAVQDGHAESLIAVWKQEYAGPYKAKNPRKFAAFDAWTKGTGPKPTGIDHADTVRRLTGQRVTSPDVGVIEADTRKRYSGLTVTAPVSTEATGTPHTTVSGGGGSSGGSPAAKTAKPKKTSKSVKKTKPKTPRSSSSTSTGNKHAIT</sequence>
<feature type="region of interest" description="Disordered" evidence="1">
    <location>
        <begin position="383"/>
        <end position="415"/>
    </location>
</feature>
<gene>
    <name evidence="2" type="ORF">JOL79_23535</name>
</gene>
<keyword evidence="3" id="KW-1185">Reference proteome</keyword>
<feature type="region of interest" description="Disordered" evidence="1">
    <location>
        <begin position="1"/>
        <end position="154"/>
    </location>
</feature>
<accession>A0A941ARW6</accession>
<feature type="region of interest" description="Disordered" evidence="1">
    <location>
        <begin position="497"/>
        <end position="563"/>
    </location>
</feature>
<dbReference type="Proteomes" id="UP000674234">
    <property type="component" value="Unassembled WGS sequence"/>
</dbReference>
<reference evidence="2" key="1">
    <citation type="submission" date="2021-02" db="EMBL/GenBank/DDBJ databases">
        <title>Draft genome sequence of Microbispora sp. RL4-1S isolated from rice leaves in Thailand.</title>
        <authorList>
            <person name="Muangham S."/>
            <person name="Duangmal K."/>
        </authorList>
    </citation>
    <scope>NUCLEOTIDE SEQUENCE</scope>
    <source>
        <strain evidence="2">RL4-1S</strain>
    </source>
</reference>
<feature type="compositionally biased region" description="Pro residues" evidence="1">
    <location>
        <begin position="48"/>
        <end position="59"/>
    </location>
</feature>
<dbReference type="RefSeq" id="WP_210158065.1">
    <property type="nucleotide sequence ID" value="NZ_JAFCNB010000014.1"/>
</dbReference>
<evidence type="ECO:0000313" key="2">
    <source>
        <dbReference type="EMBL" id="MBP2706784.1"/>
    </source>
</evidence>
<feature type="compositionally biased region" description="Low complexity" evidence="1">
    <location>
        <begin position="107"/>
        <end position="128"/>
    </location>
</feature>
<proteinExistence type="predicted"/>